<reference evidence="2" key="1">
    <citation type="submission" date="2014-11" db="EMBL/GenBank/DDBJ databases">
        <authorList>
            <person name="Otto D Thomas"/>
            <person name="Naeem Raeece"/>
        </authorList>
    </citation>
    <scope>NUCLEOTIDE SEQUENCE</scope>
</reference>
<evidence type="ECO:0000256" key="1">
    <source>
        <dbReference type="SAM" id="MobiDB-lite"/>
    </source>
</evidence>
<dbReference type="PhylomeDB" id="A0A0G4ICK3"/>
<name>A0A0G4ICK3_9ALVE</name>
<organism evidence="2">
    <name type="scientific">Chromera velia CCMP2878</name>
    <dbReference type="NCBI Taxonomy" id="1169474"/>
    <lineage>
        <taxon>Eukaryota</taxon>
        <taxon>Sar</taxon>
        <taxon>Alveolata</taxon>
        <taxon>Colpodellida</taxon>
        <taxon>Chromeraceae</taxon>
        <taxon>Chromera</taxon>
    </lineage>
</organism>
<protein>
    <submittedName>
        <fullName evidence="2">Uncharacterized protein</fullName>
    </submittedName>
</protein>
<dbReference type="VEuPathDB" id="CryptoDB:Cvel_2282"/>
<accession>A0A0G4ICK3</accession>
<evidence type="ECO:0000313" key="2">
    <source>
        <dbReference type="EMBL" id="CEM54942.1"/>
    </source>
</evidence>
<sequence>MCRDGNHLAHGHKCGQHQARSSSESVSATDVSHCSPCHANHVKSHKLSLSCALCLTALTVLSSVPCGKAESPMTCTLMPPEDVSVVTKCPEMKVLFPENKARAFKMTTGGDDESGTKWAHFEDYESGAKLSYVEDDSELQEAILESAKNNDTTWLAKVNENMAGMWLFTGPDGSPLASHYTWDLLERAVPPEKMHLVTVCEEEQGGDGGGEKSKALKTHEFDMHCKNWEYEEHIELGWEGSPCTWMGKCDDDMLCVKKHQFLAQCMLPEDVPEDAEIIDGPTPTWPWDNCYWSKTCAVEGYQCFRNDRWKTYARCMPADICPKPRGKDIFEVQKEELGVRRLQDLTFQRVQRKLLEKPEKFGYPASWQGEKGVHKRRRLSACMEKHGKEQGLGSLSDLAGQGHFHGASHVAAAQAILEDPECQAMDFSEQEAVPSENVELKFDQMFSLENMDLGWDWLDEKLYQENGGSEGWDCENPLGPVASVETGALSEREARVQAHKRGWRPWEVVPEGREERRRRRRLQEEKRRLQAENGLGSFPFRSIEALQEHEHTHGGDGMFFSDPAMHQDPDGLPHPPDEEEHSHTNCGDVPHGHWAPEKNIAFELVCAPHYVWAPVYSVSPTFHLAPDFVWGPVFIAAPEVILAPHANWAPKVMLAPAVICAPEFTFAPKVILGGEYILAPENIFLPLVLAGVEIVLTPTTVAPDIFADWVLDSKNTKESKVKRFDEKNWKPKESKGPKEFCSKYAKKEEKEECEKELKEKEKEEHEGVIDPASIADSIVGPSQELAEEIAETVIFDTKLTEKQAALLGLRPSFNLGAFFLYESGIVFGCPRYYINLETGEQENRVKIFIYEPRDERLEEEGKLELSEHCVVPYPSDVLRDLPFLSKEAAPAILALEALENAIPPPLKILVNQVYSFATVLAAGNFPNATAWLENFSKEYGGEPITDEEIKEREKEAGGKMDWNMAMAMAMEKVPLAVIKNLPDLFPKDNPVFKLAYGIANAVGYTSTLLFEPIGIFWDRAIKNGLFAKFNDEEEEEEEGEE</sequence>
<dbReference type="EMBL" id="CDMZ01005831">
    <property type="protein sequence ID" value="CEM54942.1"/>
    <property type="molecule type" value="Genomic_DNA"/>
</dbReference>
<feature type="region of interest" description="Disordered" evidence="1">
    <location>
        <begin position="1"/>
        <end position="20"/>
    </location>
</feature>
<dbReference type="AlphaFoldDB" id="A0A0G4ICK3"/>
<gene>
    <name evidence="2" type="ORF">Cvel_2282</name>
</gene>
<proteinExistence type="predicted"/>
<feature type="region of interest" description="Disordered" evidence="1">
    <location>
        <begin position="551"/>
        <end position="589"/>
    </location>
</feature>